<feature type="domain" description="EMC2 TPR-like" evidence="5">
    <location>
        <begin position="114"/>
        <end position="210"/>
    </location>
</feature>
<dbReference type="SMART" id="SM00028">
    <property type="entry name" value="TPR"/>
    <property type="match status" value="1"/>
</dbReference>
<evidence type="ECO:0000313" key="6">
    <source>
        <dbReference type="EMBL" id="KAL1852004.1"/>
    </source>
</evidence>
<dbReference type="SUPFAM" id="SSF48452">
    <property type="entry name" value="TPR-like"/>
    <property type="match status" value="1"/>
</dbReference>
<keyword evidence="4" id="KW-0256">Endoplasmic reticulum</keyword>
<comment type="function">
    <text evidence="4">Part of the endoplasmic reticulum membrane protein complex (EMC) that enables the energy-independent insertion into endoplasmic reticulum membranes of newly synthesized membrane proteins.</text>
</comment>
<dbReference type="InterPro" id="IPR055217">
    <property type="entry name" value="TPR_EMC2"/>
</dbReference>
<protein>
    <recommendedName>
        <fullName evidence="4">ER membrane protein complex subunit 2</fullName>
    </recommendedName>
</protein>
<dbReference type="Proteomes" id="UP001583177">
    <property type="component" value="Unassembled WGS sequence"/>
</dbReference>
<dbReference type="InterPro" id="IPR011990">
    <property type="entry name" value="TPR-like_helical_dom_sf"/>
</dbReference>
<proteinExistence type="inferred from homology"/>
<accession>A0ABR3W365</accession>
<dbReference type="InterPro" id="IPR039856">
    <property type="entry name" value="EMC2-like"/>
</dbReference>
<keyword evidence="2 3" id="KW-0802">TPR repeat</keyword>
<dbReference type="Gene3D" id="1.25.40.10">
    <property type="entry name" value="Tetratricopeptide repeat domain"/>
    <property type="match status" value="1"/>
</dbReference>
<dbReference type="EMBL" id="JAWRVE010000166">
    <property type="protein sequence ID" value="KAL1852004.1"/>
    <property type="molecule type" value="Genomic_DNA"/>
</dbReference>
<evidence type="ECO:0000313" key="7">
    <source>
        <dbReference type="Proteomes" id="UP001583177"/>
    </source>
</evidence>
<comment type="caution">
    <text evidence="6">The sequence shown here is derived from an EMBL/GenBank/DDBJ whole genome shotgun (WGS) entry which is preliminary data.</text>
</comment>
<sequence length="326" mass="35940">MAPSLLHPPSQLSPSQALELSQRAPAILQNSPRTISSSPLTSLFSSPESTELWITIENLLLSCLRTGDEKAAHECLERLILRFGDDNERIMAFKGLLKEADATDNAALEKVLKEYDEILATSETNIPITKRRIALLRTLGRTADAVSGLSALLDFCPVDAESWAELADIYCLQGMYAQAVYALEEVLVLAPNAWNIHARLGEVEYMASTASGVDEATSRKFLAESLKRFCRSVELCDDYLRGYYGLKLVTLKLLEPTTKSGRQPDPEDFLIPPTATIEKLSEKSTAKLSEIVRRSGAKERGWCGFEASEVEAARELLSKESSGIVR</sequence>
<evidence type="ECO:0000256" key="1">
    <source>
        <dbReference type="ARBA" id="ARBA00022737"/>
    </source>
</evidence>
<evidence type="ECO:0000256" key="3">
    <source>
        <dbReference type="PROSITE-ProRule" id="PRU00339"/>
    </source>
</evidence>
<keyword evidence="1" id="KW-0677">Repeat</keyword>
<dbReference type="PANTHER" id="PTHR12760">
    <property type="entry name" value="TETRATRICOPEPTIDE REPEAT PROTEIN"/>
    <property type="match status" value="1"/>
</dbReference>
<name>A0ABR3W365_9PEZI</name>
<comment type="subcellular location">
    <subcellularLocation>
        <location evidence="4">Endoplasmic reticulum membrane</location>
        <topology evidence="4">Peripheral membrane protein</topology>
        <orientation evidence="4">Cytoplasmic side</orientation>
    </subcellularLocation>
</comment>
<gene>
    <name evidence="6" type="primary">oca3</name>
    <name evidence="6" type="ORF">Daus18300_012359</name>
</gene>
<keyword evidence="7" id="KW-1185">Reference proteome</keyword>
<organism evidence="6 7">
    <name type="scientific">Diaporthe australafricana</name>
    <dbReference type="NCBI Taxonomy" id="127596"/>
    <lineage>
        <taxon>Eukaryota</taxon>
        <taxon>Fungi</taxon>
        <taxon>Dikarya</taxon>
        <taxon>Ascomycota</taxon>
        <taxon>Pezizomycotina</taxon>
        <taxon>Sordariomycetes</taxon>
        <taxon>Sordariomycetidae</taxon>
        <taxon>Diaporthales</taxon>
        <taxon>Diaporthaceae</taxon>
        <taxon>Diaporthe</taxon>
    </lineage>
</organism>
<feature type="repeat" description="TPR" evidence="3">
    <location>
        <begin position="160"/>
        <end position="193"/>
    </location>
</feature>
<evidence type="ECO:0000256" key="4">
    <source>
        <dbReference type="RuleBase" id="RU367091"/>
    </source>
</evidence>
<keyword evidence="4" id="KW-0472">Membrane</keyword>
<dbReference type="PROSITE" id="PS50005">
    <property type="entry name" value="TPR"/>
    <property type="match status" value="1"/>
</dbReference>
<comment type="similarity">
    <text evidence="4">Belongs to the EMC2 family.</text>
</comment>
<evidence type="ECO:0000259" key="5">
    <source>
        <dbReference type="Pfam" id="PF22890"/>
    </source>
</evidence>
<dbReference type="Pfam" id="PF22890">
    <property type="entry name" value="TPR_EMC2"/>
    <property type="match status" value="1"/>
</dbReference>
<reference evidence="6 7" key="1">
    <citation type="journal article" date="2024" name="IMA Fungus">
        <title>IMA Genome - F19 : A genome assembly and annotation guide to empower mycologists, including annotated draft genome sequences of Ceratocystis pirilliformis, Diaporthe australafricana, Fusarium ophioides, Paecilomyces lecythidis, and Sporothrix stenoceras.</title>
        <authorList>
            <person name="Aylward J."/>
            <person name="Wilson A.M."/>
            <person name="Visagie C.M."/>
            <person name="Spraker J."/>
            <person name="Barnes I."/>
            <person name="Buitendag C."/>
            <person name="Ceriani C."/>
            <person name="Del Mar Angel L."/>
            <person name="du Plessis D."/>
            <person name="Fuchs T."/>
            <person name="Gasser K."/>
            <person name="Kramer D."/>
            <person name="Li W."/>
            <person name="Munsamy K."/>
            <person name="Piso A."/>
            <person name="Price J.L."/>
            <person name="Sonnekus B."/>
            <person name="Thomas C."/>
            <person name="van der Nest A."/>
            <person name="van Dijk A."/>
            <person name="van Heerden A."/>
            <person name="van Vuuren N."/>
            <person name="Yilmaz N."/>
            <person name="Duong T.A."/>
            <person name="van der Merwe N.A."/>
            <person name="Wingfield M.J."/>
            <person name="Wingfield B.D."/>
        </authorList>
    </citation>
    <scope>NUCLEOTIDE SEQUENCE [LARGE SCALE GENOMIC DNA]</scope>
    <source>
        <strain evidence="6 7">CMW 18300</strain>
    </source>
</reference>
<comment type="subunit">
    <text evidence="4">Component of the ER membrane protein complex (EMC).</text>
</comment>
<dbReference type="InterPro" id="IPR019734">
    <property type="entry name" value="TPR_rpt"/>
</dbReference>
<evidence type="ECO:0000256" key="2">
    <source>
        <dbReference type="ARBA" id="ARBA00022803"/>
    </source>
</evidence>